<evidence type="ECO:0000313" key="2">
    <source>
        <dbReference type="EMBL" id="ORL46167.1"/>
    </source>
</evidence>
<comment type="caution">
    <text evidence="2">The sequence shown here is derived from an EMBL/GenBank/DDBJ whole genome shotgun (WGS) entry which is preliminary data.</text>
</comment>
<feature type="domain" description="SGNH hydrolase-type esterase" evidence="1">
    <location>
        <begin position="43"/>
        <end position="192"/>
    </location>
</feature>
<dbReference type="InterPro" id="IPR051532">
    <property type="entry name" value="Ester_Hydrolysis_Enzymes"/>
</dbReference>
<dbReference type="Proteomes" id="UP000192746">
    <property type="component" value="Unassembled WGS sequence"/>
</dbReference>
<evidence type="ECO:0000259" key="1">
    <source>
        <dbReference type="Pfam" id="PF13472"/>
    </source>
</evidence>
<dbReference type="Pfam" id="PF13472">
    <property type="entry name" value="Lipase_GDSL_2"/>
    <property type="match status" value="1"/>
</dbReference>
<evidence type="ECO:0000313" key="3">
    <source>
        <dbReference type="Proteomes" id="UP000192746"/>
    </source>
</evidence>
<dbReference type="InterPro" id="IPR036514">
    <property type="entry name" value="SGNH_hydro_sf"/>
</dbReference>
<dbReference type="SUPFAM" id="SSF52266">
    <property type="entry name" value="SGNH hydrolase"/>
    <property type="match status" value="1"/>
</dbReference>
<dbReference type="InterPro" id="IPR013830">
    <property type="entry name" value="SGNH_hydro"/>
</dbReference>
<sequence length="206" mass="24351">MKTDIPNPKRYEDQIKNFIPPSNIDSNLKPVALFTGSSSIRRWNNLTNSFPSYHVVNTGFGGSTMKDLEYYLDQAILQYKPDIIFIYEGDNDIKLGMKEKQIMRSTRKIIERIRIELPESQIILISIKPSIDRWNLKQDYLRLNKRFFRLADKYDEVYYIDMWSEMLQKNGKPNSDIFIQDGIHLNNKGYDIWKSVIQEFLHGTDD</sequence>
<accession>A0A1Y1T547</accession>
<gene>
    <name evidence="2" type="ORF">IIF7_06336</name>
</gene>
<dbReference type="PANTHER" id="PTHR30383">
    <property type="entry name" value="THIOESTERASE 1/PROTEASE 1/LYSOPHOSPHOLIPASE L1"/>
    <property type="match status" value="1"/>
</dbReference>
<name>A0A1Y1T547_9FLAO</name>
<dbReference type="PANTHER" id="PTHR30383:SF5">
    <property type="entry name" value="SGNH HYDROLASE-TYPE ESTERASE DOMAIN-CONTAINING PROTEIN"/>
    <property type="match status" value="1"/>
</dbReference>
<dbReference type="AlphaFoldDB" id="A0A1Y1T547"/>
<organism evidence="2 3">
    <name type="scientific">Zunongwangia atlantica 22II14-10F7</name>
    <dbReference type="NCBI Taxonomy" id="1185767"/>
    <lineage>
        <taxon>Bacteria</taxon>
        <taxon>Pseudomonadati</taxon>
        <taxon>Bacteroidota</taxon>
        <taxon>Flavobacteriia</taxon>
        <taxon>Flavobacteriales</taxon>
        <taxon>Flavobacteriaceae</taxon>
        <taxon>Zunongwangia</taxon>
    </lineage>
</organism>
<dbReference type="Gene3D" id="3.40.50.1110">
    <property type="entry name" value="SGNH hydrolase"/>
    <property type="match status" value="1"/>
</dbReference>
<dbReference type="GO" id="GO:0004622">
    <property type="term" value="F:phosphatidylcholine lysophospholipase activity"/>
    <property type="evidence" value="ECO:0007669"/>
    <property type="project" value="TreeGrafter"/>
</dbReference>
<protein>
    <submittedName>
        <fullName evidence="2">G-D-S-L family lipolytic protein</fullName>
    </submittedName>
</protein>
<proteinExistence type="predicted"/>
<reference evidence="2" key="1">
    <citation type="submission" date="2013-04" db="EMBL/GenBank/DDBJ databases">
        <title>Zunongwangia sp. 22II14-10F7 Genome Sequencing.</title>
        <authorList>
            <person name="Lai Q."/>
            <person name="Shao Z."/>
        </authorList>
    </citation>
    <scope>NUCLEOTIDE SEQUENCE [LARGE SCALE GENOMIC DNA]</scope>
    <source>
        <strain evidence="2">22II14-10F7</strain>
    </source>
</reference>
<dbReference type="STRING" id="1185767.IIF7_06336"/>
<keyword evidence="3" id="KW-1185">Reference proteome</keyword>
<dbReference type="EMBL" id="ARYN01000005">
    <property type="protein sequence ID" value="ORL46167.1"/>
    <property type="molecule type" value="Genomic_DNA"/>
</dbReference>